<dbReference type="PANTHER" id="PTHR46705:SF15">
    <property type="entry name" value="DOMAIN OF UNKNOWN FUNCTION DB DOMAIN-CONTAINING PROTEIN"/>
    <property type="match status" value="1"/>
</dbReference>
<organism evidence="3 4">
    <name type="scientific">Gnathostoma spinigerum</name>
    <dbReference type="NCBI Taxonomy" id="75299"/>
    <lineage>
        <taxon>Eukaryota</taxon>
        <taxon>Metazoa</taxon>
        <taxon>Ecdysozoa</taxon>
        <taxon>Nematoda</taxon>
        <taxon>Chromadorea</taxon>
        <taxon>Rhabditida</taxon>
        <taxon>Spirurina</taxon>
        <taxon>Gnathostomatomorpha</taxon>
        <taxon>Gnathostomatoidea</taxon>
        <taxon>Gnathostomatidae</taxon>
        <taxon>Gnathostoma</taxon>
    </lineage>
</organism>
<feature type="domain" description="Domain of unknown function DB" evidence="2">
    <location>
        <begin position="27"/>
        <end position="128"/>
    </location>
</feature>
<dbReference type="EMBL" id="JBGFUD010001249">
    <property type="protein sequence ID" value="MFH4976005.1"/>
    <property type="molecule type" value="Genomic_DNA"/>
</dbReference>
<evidence type="ECO:0000259" key="2">
    <source>
        <dbReference type="Pfam" id="PF01682"/>
    </source>
</evidence>
<keyword evidence="1" id="KW-0732">Signal</keyword>
<feature type="chain" id="PRO_5044810706" description="Domain of unknown function DB domain-containing protein" evidence="1">
    <location>
        <begin position="18"/>
        <end position="140"/>
    </location>
</feature>
<accession>A0ABD6EI75</accession>
<dbReference type="AlphaFoldDB" id="A0ABD6EI75"/>
<evidence type="ECO:0000256" key="1">
    <source>
        <dbReference type="SAM" id="SignalP"/>
    </source>
</evidence>
<keyword evidence="4" id="KW-1185">Reference proteome</keyword>
<evidence type="ECO:0000313" key="4">
    <source>
        <dbReference type="Proteomes" id="UP001608902"/>
    </source>
</evidence>
<comment type="caution">
    <text evidence="3">The sequence shown here is derived from an EMBL/GenBank/DDBJ whole genome shotgun (WGS) entry which is preliminary data.</text>
</comment>
<dbReference type="Pfam" id="PF01682">
    <property type="entry name" value="DB"/>
    <property type="match status" value="1"/>
</dbReference>
<sequence length="140" mass="15335">MQTLLVLLAALSVSINADSADDKLKRCCQTYRDQADATGKECIDRFCTFRGMSGATVLNFLDKCGHSGTVVSNMFSCASSNVDHSECCKAAGVQDKCLLYCTTHHGAPSDYKAYSACVDDFDKIHNCFESYLETHPPVRE</sequence>
<proteinExistence type="predicted"/>
<dbReference type="InterPro" id="IPR002602">
    <property type="entry name" value="DB"/>
</dbReference>
<protein>
    <recommendedName>
        <fullName evidence="2">Domain of unknown function DB domain-containing protein</fullName>
    </recommendedName>
</protein>
<dbReference type="Proteomes" id="UP001608902">
    <property type="component" value="Unassembled WGS sequence"/>
</dbReference>
<feature type="signal peptide" evidence="1">
    <location>
        <begin position="1"/>
        <end position="17"/>
    </location>
</feature>
<reference evidence="3 4" key="1">
    <citation type="submission" date="2024-08" db="EMBL/GenBank/DDBJ databases">
        <title>Gnathostoma spinigerum genome.</title>
        <authorList>
            <person name="Gonzalez-Bertolin B."/>
            <person name="Monzon S."/>
            <person name="Zaballos A."/>
            <person name="Jimenez P."/>
            <person name="Dekumyoy P."/>
            <person name="Varona S."/>
            <person name="Cuesta I."/>
            <person name="Sumanam S."/>
            <person name="Adisakwattana P."/>
            <person name="Gasser R.B."/>
            <person name="Hernandez-Gonzalez A."/>
            <person name="Young N.D."/>
            <person name="Perteguer M.J."/>
        </authorList>
    </citation>
    <scope>NUCLEOTIDE SEQUENCE [LARGE SCALE GENOMIC DNA]</scope>
    <source>
        <strain evidence="3">AL3</strain>
        <tissue evidence="3">Liver</tissue>
    </source>
</reference>
<gene>
    <name evidence="3" type="ORF">AB6A40_002714</name>
</gene>
<name>A0ABD6EI75_9BILA</name>
<dbReference type="PANTHER" id="PTHR46705">
    <property type="entry name" value="PROTEIN CBG09805"/>
    <property type="match status" value="1"/>
</dbReference>
<evidence type="ECO:0000313" key="3">
    <source>
        <dbReference type="EMBL" id="MFH4976005.1"/>
    </source>
</evidence>